<organism evidence="1 2">
    <name type="scientific">Candidatus Iainarchaeum sp</name>
    <dbReference type="NCBI Taxonomy" id="3101447"/>
    <lineage>
        <taxon>Archaea</taxon>
        <taxon>Candidatus Iainarchaeota</taxon>
        <taxon>Candidatus Iainarchaeia</taxon>
        <taxon>Candidatus Iainarchaeales</taxon>
        <taxon>Candidatus Iainarchaeaceae</taxon>
        <taxon>Candidatus Iainarchaeum</taxon>
    </lineage>
</organism>
<accession>A0A8T3YJA1</accession>
<protein>
    <submittedName>
        <fullName evidence="1">Uncharacterized protein</fullName>
    </submittedName>
</protein>
<dbReference type="EMBL" id="JACQPB010000031">
    <property type="protein sequence ID" value="MBI4210333.1"/>
    <property type="molecule type" value="Genomic_DNA"/>
</dbReference>
<comment type="caution">
    <text evidence="1">The sequence shown here is derived from an EMBL/GenBank/DDBJ whole genome shotgun (WGS) entry which is preliminary data.</text>
</comment>
<evidence type="ECO:0000313" key="1">
    <source>
        <dbReference type="EMBL" id="MBI4210333.1"/>
    </source>
</evidence>
<gene>
    <name evidence="1" type="ORF">HY544_02395</name>
</gene>
<name>A0A8T3YJA1_9ARCH</name>
<dbReference type="Proteomes" id="UP000732298">
    <property type="component" value="Unassembled WGS sequence"/>
</dbReference>
<proteinExistence type="predicted"/>
<sequence>MAILVCDNCTSKVKTPKCCGKEMELKGTDLVCGDCGNTVEVNNCCGHAMHEKK</sequence>
<evidence type="ECO:0000313" key="2">
    <source>
        <dbReference type="Proteomes" id="UP000732298"/>
    </source>
</evidence>
<dbReference type="AlphaFoldDB" id="A0A8T3YJA1"/>
<reference evidence="1" key="1">
    <citation type="submission" date="2020-07" db="EMBL/GenBank/DDBJ databases">
        <title>Huge and variable diversity of episymbiotic CPR bacteria and DPANN archaea in groundwater ecosystems.</title>
        <authorList>
            <person name="He C.Y."/>
            <person name="Keren R."/>
            <person name="Whittaker M."/>
            <person name="Farag I.F."/>
            <person name="Doudna J."/>
            <person name="Cate J.H.D."/>
            <person name="Banfield J.F."/>
        </authorList>
    </citation>
    <scope>NUCLEOTIDE SEQUENCE</scope>
    <source>
        <strain evidence="1">NC_groundwater_1296_Ag_S-0.2um_52_80</strain>
    </source>
</reference>